<evidence type="ECO:0000313" key="4">
    <source>
        <dbReference type="Proteomes" id="UP000318307"/>
    </source>
</evidence>
<dbReference type="Pfam" id="PF01968">
    <property type="entry name" value="Hydantoinase_A"/>
    <property type="match status" value="1"/>
</dbReference>
<feature type="domain" description="Hydantoinase A/oxoprolinase" evidence="1">
    <location>
        <begin position="178"/>
        <end position="458"/>
    </location>
</feature>
<dbReference type="InterPro" id="IPR045079">
    <property type="entry name" value="Oxoprolinase-like"/>
</dbReference>
<dbReference type="InterPro" id="IPR002821">
    <property type="entry name" value="Hydantoinase_A"/>
</dbReference>
<dbReference type="Proteomes" id="UP000318307">
    <property type="component" value="Unassembled WGS sequence"/>
</dbReference>
<evidence type="ECO:0000313" key="3">
    <source>
        <dbReference type="EMBL" id="TWI70711.1"/>
    </source>
</evidence>
<dbReference type="InterPro" id="IPR008040">
    <property type="entry name" value="Hydant_A_N"/>
</dbReference>
<proteinExistence type="predicted"/>
<feature type="domain" description="Hydantoinase/oxoprolinase N-terminal" evidence="2">
    <location>
        <begin position="3"/>
        <end position="157"/>
    </location>
</feature>
<organism evidence="3 4">
    <name type="scientific">Desulfobotulus alkaliphilus</name>
    <dbReference type="NCBI Taxonomy" id="622671"/>
    <lineage>
        <taxon>Bacteria</taxon>
        <taxon>Pseudomonadati</taxon>
        <taxon>Thermodesulfobacteriota</taxon>
        <taxon>Desulfobacteria</taxon>
        <taxon>Desulfobacterales</taxon>
        <taxon>Desulfobacteraceae</taxon>
        <taxon>Desulfobotulus</taxon>
    </lineage>
</organism>
<dbReference type="Pfam" id="PF05378">
    <property type="entry name" value="Hydant_A_N"/>
    <property type="match status" value="1"/>
</dbReference>
<evidence type="ECO:0000259" key="2">
    <source>
        <dbReference type="Pfam" id="PF05378"/>
    </source>
</evidence>
<dbReference type="PANTHER" id="PTHR11365:SF2">
    <property type="entry name" value="5-OXOPROLINASE"/>
    <property type="match status" value="1"/>
</dbReference>
<protein>
    <submittedName>
        <fullName evidence="3">N-methylhydantoinase A/oxoprolinase/acetone carboxylase beta subunit</fullName>
    </submittedName>
</protein>
<dbReference type="GO" id="GO:0006749">
    <property type="term" value="P:glutathione metabolic process"/>
    <property type="evidence" value="ECO:0007669"/>
    <property type="project" value="TreeGrafter"/>
</dbReference>
<keyword evidence="4" id="KW-1185">Reference proteome</keyword>
<comment type="caution">
    <text evidence="3">The sequence shown here is derived from an EMBL/GenBank/DDBJ whole genome shotgun (WGS) entry which is preliminary data.</text>
</comment>
<dbReference type="EMBL" id="VLLC01000017">
    <property type="protein sequence ID" value="TWI70711.1"/>
    <property type="molecule type" value="Genomic_DNA"/>
</dbReference>
<dbReference type="InterPro" id="IPR043129">
    <property type="entry name" value="ATPase_NBD"/>
</dbReference>
<dbReference type="GO" id="GO:0005829">
    <property type="term" value="C:cytosol"/>
    <property type="evidence" value="ECO:0007669"/>
    <property type="project" value="TreeGrafter"/>
</dbReference>
<gene>
    <name evidence="3" type="ORF">LZ24_02281</name>
</gene>
<accession>A0A562RNQ6</accession>
<dbReference type="RefSeq" id="WP_144685396.1">
    <property type="nucleotide sequence ID" value="NZ_VLLC01000017.1"/>
</dbReference>
<name>A0A562RNQ6_9BACT</name>
<dbReference type="SUPFAM" id="SSF53067">
    <property type="entry name" value="Actin-like ATPase domain"/>
    <property type="match status" value="1"/>
</dbReference>
<sequence length="554" mass="57658">MIIGLDVGGTHTDVVLLGPEGVLARTKEVTDQENLVDTVLRGVDGVLGDIDPGKVSRVVLSTTLTTNSVIRNTLTPVGMVVAAGPGMDPKLHTIGPSFHVVKGALDHRGAEIAALDKEAVKKAFALIREKGIRAVGLVTKFSVRNPSHEEAMEKAARGLFDSVFCGHRLSGVLNFPRRVASCWLNAGVHDAFSSFSQAVKEAFQARGIIAPVHILKADGGTFSLDAALECPGETVLSGPSASVMGAIPHAPSAKDVLVLDIGGTTTDMAVLIDKVPVLEPLGAEVGGVKTLFRALKSVSIGLGGDSVLHVAGKELHIGPDRKGPALCLGGPLPTPTDAMAVLGLFEGGDRAAALKGMEVLGRDLGMEAEAASCFVLKSLCEKIRDAAFAMVAGINGRPVYTLHEMLEGYVVKPEALLVMGGPAAVLAPGLGEVCGLESRAVPDWGVANAIGAALARTTCAVTVLADTQRGFVRAPEEAYSAEAPVAFNMADAIALAEKLVREKALRLGADAKGLEVEVLESQEFSMMRGYRRAGRNIRVRAQVKPGLIRNGGIA</sequence>
<evidence type="ECO:0000259" key="1">
    <source>
        <dbReference type="Pfam" id="PF01968"/>
    </source>
</evidence>
<dbReference type="PANTHER" id="PTHR11365">
    <property type="entry name" value="5-OXOPROLINASE RELATED"/>
    <property type="match status" value="1"/>
</dbReference>
<reference evidence="3 4" key="1">
    <citation type="submission" date="2019-07" db="EMBL/GenBank/DDBJ databases">
        <title>Genome sequencing of 100 strains of the haloalkaliphilic chemolithoautotrophic sulfur-oxidizing bacterium Thioalkalivibrio.</title>
        <authorList>
            <person name="Muyzer G."/>
        </authorList>
    </citation>
    <scope>NUCLEOTIDE SEQUENCE [LARGE SCALE GENOMIC DNA]</scope>
    <source>
        <strain evidence="3 4">ASO4-4</strain>
    </source>
</reference>
<dbReference type="GO" id="GO:0017168">
    <property type="term" value="F:5-oxoprolinase (ATP-hydrolyzing) activity"/>
    <property type="evidence" value="ECO:0007669"/>
    <property type="project" value="TreeGrafter"/>
</dbReference>
<dbReference type="AlphaFoldDB" id="A0A562RNQ6"/>
<dbReference type="OrthoDB" id="9814788at2"/>